<dbReference type="Proteomes" id="UP000597762">
    <property type="component" value="Unassembled WGS sequence"/>
</dbReference>
<feature type="domain" description="SH3" evidence="5">
    <location>
        <begin position="422"/>
        <end position="481"/>
    </location>
</feature>
<dbReference type="InterPro" id="IPR055093">
    <property type="entry name" value="EPS8_2nd"/>
</dbReference>
<evidence type="ECO:0000259" key="5">
    <source>
        <dbReference type="PROSITE" id="PS50002"/>
    </source>
</evidence>
<dbReference type="GO" id="GO:0005886">
    <property type="term" value="C:plasma membrane"/>
    <property type="evidence" value="ECO:0007669"/>
    <property type="project" value="TreeGrafter"/>
</dbReference>
<dbReference type="InterPro" id="IPR011993">
    <property type="entry name" value="PH-like_dom_sf"/>
</dbReference>
<dbReference type="SUPFAM" id="SSF50044">
    <property type="entry name" value="SH3-domain"/>
    <property type="match status" value="1"/>
</dbReference>
<dbReference type="Gene3D" id="2.30.29.30">
    <property type="entry name" value="Pleckstrin-homology domain (PH domain)/Phosphotyrosine-binding domain (PTB)"/>
    <property type="match status" value="1"/>
</dbReference>
<dbReference type="GO" id="GO:0007266">
    <property type="term" value="P:Rho protein signal transduction"/>
    <property type="evidence" value="ECO:0007669"/>
    <property type="project" value="TreeGrafter"/>
</dbReference>
<keyword evidence="1 2" id="KW-0728">SH3 domain</keyword>
<protein>
    <submittedName>
        <fullName evidence="6">EPS8</fullName>
    </submittedName>
</protein>
<dbReference type="PANTHER" id="PTHR12287">
    <property type="entry name" value="EPIDERMAL GROWTH FACTOR RECEPTOR KINASE SUBSTRATE EPS8-RELATED PROTEIN"/>
    <property type="match status" value="1"/>
</dbReference>
<comment type="caution">
    <text evidence="6">The sequence shown here is derived from an EMBL/GenBank/DDBJ whole genome shotgun (WGS) entry which is preliminary data.</text>
</comment>
<evidence type="ECO:0000256" key="2">
    <source>
        <dbReference type="PROSITE-ProRule" id="PRU00192"/>
    </source>
</evidence>
<dbReference type="PROSITE" id="PS50002">
    <property type="entry name" value="SH3"/>
    <property type="match status" value="1"/>
</dbReference>
<dbReference type="EMBL" id="CAHIKZ030005500">
    <property type="protein sequence ID" value="CAE1327507.1"/>
    <property type="molecule type" value="Genomic_DNA"/>
</dbReference>
<dbReference type="InterPro" id="IPR039801">
    <property type="entry name" value="EPS8-like"/>
</dbReference>
<sequence length="515" mass="58326">MANTSGIWTMKCILMIERDCLVIHEKGTGGELERFPFAALRNPVAISKPDKREVYNNLVLLTVVDNSGNRDSQAHMHIFLAGSVPAQEIVNEIISAKDGRPLSHVNTRIPPPPNQPAPEPPNHVRDKVNSFERNMREADRHQDPVGYSTAAVRDQDVESVLSEKTEKDVQLLNHCFDDIEKFVSRLQKAAESYKELERMKKEKSHKGKKARQELEEKLELTAQPPKGQDYTDIFQKFKLSFNLLAKLKAHIHDPNAPELVHFLFTPLSLIYEASRDPSQGNRDLAASVVSPLLTREAKELLLNCLTSKETDLWMSLGDAWITSRDKWKHFVPPYTPRFYNGWHPAPSLDEMQGAQTPAASHTYISPPMRPFDEPPPNVEPRRPMERPVMGPEIKKPGPRYVPNPQLPPEDSNDQFHEDLRKKGAKICSVSHSRDKKHQKELTVAKGEILEVLDDTRNWWKLRNCKGEIGHAPFTILHKLNNNGYNDGYASTGFPNADNGMNAGANRRGQRVADLL</sequence>
<dbReference type="AlphaFoldDB" id="A0A812EPI9"/>
<dbReference type="GO" id="GO:0035023">
    <property type="term" value="P:regulation of Rho protein signal transduction"/>
    <property type="evidence" value="ECO:0007669"/>
    <property type="project" value="TreeGrafter"/>
</dbReference>
<evidence type="ECO:0000256" key="3">
    <source>
        <dbReference type="SAM" id="Coils"/>
    </source>
</evidence>
<dbReference type="InterPro" id="IPR036028">
    <property type="entry name" value="SH3-like_dom_sf"/>
</dbReference>
<feature type="region of interest" description="Disordered" evidence="4">
    <location>
        <begin position="364"/>
        <end position="398"/>
    </location>
</feature>
<dbReference type="PANTHER" id="PTHR12287:SF23">
    <property type="entry name" value="AROUSER, ISOFORM A-RELATED"/>
    <property type="match status" value="1"/>
</dbReference>
<dbReference type="OrthoDB" id="4680325at2759"/>
<organism evidence="6 7">
    <name type="scientific">Acanthosepion pharaonis</name>
    <name type="common">Pharaoh cuttlefish</name>
    <name type="synonym">Sepia pharaonis</name>
    <dbReference type="NCBI Taxonomy" id="158019"/>
    <lineage>
        <taxon>Eukaryota</taxon>
        <taxon>Metazoa</taxon>
        <taxon>Spiralia</taxon>
        <taxon>Lophotrochozoa</taxon>
        <taxon>Mollusca</taxon>
        <taxon>Cephalopoda</taxon>
        <taxon>Coleoidea</taxon>
        <taxon>Decapodiformes</taxon>
        <taxon>Sepiida</taxon>
        <taxon>Sepiina</taxon>
        <taxon>Sepiidae</taxon>
        <taxon>Acanthosepion</taxon>
    </lineage>
</organism>
<reference evidence="6" key="1">
    <citation type="submission" date="2021-01" db="EMBL/GenBank/DDBJ databases">
        <authorList>
            <person name="Li R."/>
            <person name="Bekaert M."/>
        </authorList>
    </citation>
    <scope>NUCLEOTIDE SEQUENCE</scope>
    <source>
        <strain evidence="6">Farmed</strain>
    </source>
</reference>
<accession>A0A812EPI9</accession>
<dbReference type="SMART" id="SM00326">
    <property type="entry name" value="SH3"/>
    <property type="match status" value="1"/>
</dbReference>
<dbReference type="Pfam" id="PF22975">
    <property type="entry name" value="EPS8_2nd"/>
    <property type="match status" value="1"/>
</dbReference>
<dbReference type="InterPro" id="IPR001452">
    <property type="entry name" value="SH3_domain"/>
</dbReference>
<keyword evidence="7" id="KW-1185">Reference proteome</keyword>
<dbReference type="Gene3D" id="2.30.30.40">
    <property type="entry name" value="SH3 Domains"/>
    <property type="match status" value="1"/>
</dbReference>
<feature type="coiled-coil region" evidence="3">
    <location>
        <begin position="179"/>
        <end position="213"/>
    </location>
</feature>
<dbReference type="GO" id="GO:0003779">
    <property type="term" value="F:actin binding"/>
    <property type="evidence" value="ECO:0007669"/>
    <property type="project" value="TreeGrafter"/>
</dbReference>
<proteinExistence type="predicted"/>
<evidence type="ECO:0000256" key="1">
    <source>
        <dbReference type="ARBA" id="ARBA00022443"/>
    </source>
</evidence>
<keyword evidence="3" id="KW-0175">Coiled coil</keyword>
<gene>
    <name evidence="6" type="ORF">SPHA_76985</name>
</gene>
<dbReference type="SUPFAM" id="SSF50729">
    <property type="entry name" value="PH domain-like"/>
    <property type="match status" value="1"/>
</dbReference>
<evidence type="ECO:0000313" key="6">
    <source>
        <dbReference type="EMBL" id="CAE1327507.1"/>
    </source>
</evidence>
<evidence type="ECO:0000256" key="4">
    <source>
        <dbReference type="SAM" id="MobiDB-lite"/>
    </source>
</evidence>
<feature type="compositionally biased region" description="Pro residues" evidence="4">
    <location>
        <begin position="367"/>
        <end position="378"/>
    </location>
</feature>
<evidence type="ECO:0000313" key="7">
    <source>
        <dbReference type="Proteomes" id="UP000597762"/>
    </source>
</evidence>
<name>A0A812EPI9_ACAPH</name>